<feature type="domain" description="Coenzyme Q-binding protein COQ10 START" evidence="1">
    <location>
        <begin position="100"/>
        <end position="200"/>
    </location>
</feature>
<proteinExistence type="predicted"/>
<organism evidence="2 3">
    <name type="scientific">Ceratodon purpureus</name>
    <name type="common">Fire moss</name>
    <name type="synonym">Dicranum purpureum</name>
    <dbReference type="NCBI Taxonomy" id="3225"/>
    <lineage>
        <taxon>Eukaryota</taxon>
        <taxon>Viridiplantae</taxon>
        <taxon>Streptophyta</taxon>
        <taxon>Embryophyta</taxon>
        <taxon>Bryophyta</taxon>
        <taxon>Bryophytina</taxon>
        <taxon>Bryopsida</taxon>
        <taxon>Dicranidae</taxon>
        <taxon>Pseudoditrichales</taxon>
        <taxon>Ditrichaceae</taxon>
        <taxon>Ceratodon</taxon>
    </lineage>
</organism>
<dbReference type="InterPro" id="IPR005031">
    <property type="entry name" value="COQ10_START"/>
</dbReference>
<dbReference type="Pfam" id="PF03364">
    <property type="entry name" value="Polyketide_cyc"/>
    <property type="match status" value="1"/>
</dbReference>
<dbReference type="EMBL" id="CM026424">
    <property type="protein sequence ID" value="KAG0578890.1"/>
    <property type="molecule type" value="Genomic_DNA"/>
</dbReference>
<protein>
    <recommendedName>
        <fullName evidence="1">Coenzyme Q-binding protein COQ10 START domain-containing protein</fullName>
    </recommendedName>
</protein>
<dbReference type="AlphaFoldDB" id="A0A8T0I5G8"/>
<keyword evidence="3" id="KW-1185">Reference proteome</keyword>
<reference evidence="2" key="1">
    <citation type="submission" date="2020-06" db="EMBL/GenBank/DDBJ databases">
        <title>WGS assembly of Ceratodon purpureus strain R40.</title>
        <authorList>
            <person name="Carey S.B."/>
            <person name="Jenkins J."/>
            <person name="Shu S."/>
            <person name="Lovell J.T."/>
            <person name="Sreedasyam A."/>
            <person name="Maumus F."/>
            <person name="Tiley G.P."/>
            <person name="Fernandez-Pozo N."/>
            <person name="Barry K."/>
            <person name="Chen C."/>
            <person name="Wang M."/>
            <person name="Lipzen A."/>
            <person name="Daum C."/>
            <person name="Saski C.A."/>
            <person name="Payton A.C."/>
            <person name="Mcbreen J.C."/>
            <person name="Conrad R.E."/>
            <person name="Kollar L.M."/>
            <person name="Olsson S."/>
            <person name="Huttunen S."/>
            <person name="Landis J.B."/>
            <person name="Wickett N.J."/>
            <person name="Johnson M.G."/>
            <person name="Rensing S.A."/>
            <person name="Grimwood J."/>
            <person name="Schmutz J."/>
            <person name="Mcdaniel S.F."/>
        </authorList>
    </citation>
    <scope>NUCLEOTIDE SEQUENCE</scope>
    <source>
        <strain evidence="2">R40</strain>
    </source>
</reference>
<dbReference type="Gene3D" id="3.30.530.20">
    <property type="match status" value="1"/>
</dbReference>
<dbReference type="InterPro" id="IPR047137">
    <property type="entry name" value="ORF3"/>
</dbReference>
<evidence type="ECO:0000259" key="1">
    <source>
        <dbReference type="Pfam" id="PF03364"/>
    </source>
</evidence>
<comment type="caution">
    <text evidence="2">The sequence shown here is derived from an EMBL/GenBank/DDBJ whole genome shotgun (WGS) entry which is preliminary data.</text>
</comment>
<sequence length="291" mass="32111">MELSALAVSSCHTRPPAALFSTSTVPRSCCSRNAGVVAFRPIETSSGRAKLTSTSNAGRRNRVGAMAGALCGQHMGIRLGAGARWTASTWLDNSAQVEADVPLSEAWALWSNQGNVVNWMPWIAEVKVMEGKPNLSKWTLRYSAFGQNFEFSWMARLLKPIQNQKIHWRSVDGLANRGAVRFYPRGPTSCGVEVSSSAHMTCSNVAAIFIGFTAEIMYLIMCSDPSHSPISEERGFRSYQYNLNRPEYMHCSAINVVLLSTSCIIIEALLTNLFTVIKCCYQLTGFLYPIY</sequence>
<dbReference type="Proteomes" id="UP000822688">
    <property type="component" value="Chromosome 4"/>
</dbReference>
<evidence type="ECO:0000313" key="3">
    <source>
        <dbReference type="Proteomes" id="UP000822688"/>
    </source>
</evidence>
<accession>A0A8T0I5G8</accession>
<dbReference type="InterPro" id="IPR023393">
    <property type="entry name" value="START-like_dom_sf"/>
</dbReference>
<evidence type="ECO:0000313" key="2">
    <source>
        <dbReference type="EMBL" id="KAG0578890.1"/>
    </source>
</evidence>
<dbReference type="PANTHER" id="PTHR33824">
    <property type="entry name" value="POLYKETIDE CYCLASE/DEHYDRASE AND LIPID TRANSPORT SUPERFAMILY PROTEIN"/>
    <property type="match status" value="1"/>
</dbReference>
<gene>
    <name evidence="2" type="ORF">KC19_4G057300</name>
</gene>
<dbReference type="SUPFAM" id="SSF55961">
    <property type="entry name" value="Bet v1-like"/>
    <property type="match status" value="1"/>
</dbReference>
<name>A0A8T0I5G8_CERPU</name>
<dbReference type="PANTHER" id="PTHR33824:SF7">
    <property type="entry name" value="POLYKETIDE CYCLASE_DEHYDRASE AND LIPID TRANSPORT SUPERFAMILY PROTEIN"/>
    <property type="match status" value="1"/>
</dbReference>